<evidence type="ECO:0000313" key="3">
    <source>
        <dbReference type="Proteomes" id="UP000199008"/>
    </source>
</evidence>
<protein>
    <submittedName>
        <fullName evidence="2">Uncharacterized protein</fullName>
    </submittedName>
</protein>
<organism evidence="2 3">
    <name type="scientific">Lacicoccus qingdaonensis</name>
    <dbReference type="NCBI Taxonomy" id="576118"/>
    <lineage>
        <taxon>Bacteria</taxon>
        <taxon>Bacillati</taxon>
        <taxon>Bacillota</taxon>
        <taxon>Bacilli</taxon>
        <taxon>Bacillales</taxon>
        <taxon>Salinicoccaceae</taxon>
        <taxon>Lacicoccus</taxon>
    </lineage>
</organism>
<keyword evidence="3" id="KW-1185">Reference proteome</keyword>
<dbReference type="EMBL" id="FNFY01000010">
    <property type="protein sequence ID" value="SDK82555.1"/>
    <property type="molecule type" value="Genomic_DNA"/>
</dbReference>
<dbReference type="Proteomes" id="UP000199008">
    <property type="component" value="Unassembled WGS sequence"/>
</dbReference>
<gene>
    <name evidence="2" type="ORF">SAMN05216216_11091</name>
</gene>
<name>A0A1G9F2N0_9BACL</name>
<feature type="compositionally biased region" description="Polar residues" evidence="1">
    <location>
        <begin position="49"/>
        <end position="58"/>
    </location>
</feature>
<accession>A0A1G9F2N0</accession>
<evidence type="ECO:0000256" key="1">
    <source>
        <dbReference type="SAM" id="MobiDB-lite"/>
    </source>
</evidence>
<dbReference type="STRING" id="576118.SAMN05216216_11091"/>
<evidence type="ECO:0000313" key="2">
    <source>
        <dbReference type="EMBL" id="SDK82555.1"/>
    </source>
</evidence>
<reference evidence="3" key="1">
    <citation type="submission" date="2016-10" db="EMBL/GenBank/DDBJ databases">
        <authorList>
            <person name="Varghese N."/>
            <person name="Submissions S."/>
        </authorList>
    </citation>
    <scope>NUCLEOTIDE SEQUENCE [LARGE SCALE GENOMIC DNA]</scope>
    <source>
        <strain evidence="3">CGMCC 1.8895</strain>
    </source>
</reference>
<feature type="region of interest" description="Disordered" evidence="1">
    <location>
        <begin position="49"/>
        <end position="68"/>
    </location>
</feature>
<dbReference type="AlphaFoldDB" id="A0A1G9F2N0"/>
<proteinExistence type="predicted"/>
<sequence length="133" mass="15037">MAVKVTGFDRMMSEIQSRMNRVTGAQSERAINSGGQIVHKNIESALSVYSGQPSTSGASRDETSFTVDTRRGNVQGHVYWQGPRDRYRLIHLNEHGYNRNGRKHRPRGFGAIARALSRSEAVYFRAVRKELSR</sequence>
<feature type="compositionally biased region" description="Basic and acidic residues" evidence="1">
    <location>
        <begin position="59"/>
        <end position="68"/>
    </location>
</feature>